<name>A0ABP9JUY2_9NOCA</name>
<evidence type="ECO:0000313" key="3">
    <source>
        <dbReference type="Proteomes" id="UP001500603"/>
    </source>
</evidence>
<accession>A0ABP9JUY2</accession>
<dbReference type="Proteomes" id="UP001500603">
    <property type="component" value="Unassembled WGS sequence"/>
</dbReference>
<protein>
    <submittedName>
        <fullName evidence="2">Uncharacterized protein</fullName>
    </submittedName>
</protein>
<organism evidence="2 3">
    <name type="scientific">Nocardia callitridis</name>
    <dbReference type="NCBI Taxonomy" id="648753"/>
    <lineage>
        <taxon>Bacteria</taxon>
        <taxon>Bacillati</taxon>
        <taxon>Actinomycetota</taxon>
        <taxon>Actinomycetes</taxon>
        <taxon>Mycobacteriales</taxon>
        <taxon>Nocardiaceae</taxon>
        <taxon>Nocardia</taxon>
    </lineage>
</organism>
<dbReference type="EMBL" id="BAABJM010000001">
    <property type="protein sequence ID" value="GAA5045286.1"/>
    <property type="molecule type" value="Genomic_DNA"/>
</dbReference>
<keyword evidence="3" id="KW-1185">Reference proteome</keyword>
<evidence type="ECO:0000313" key="2">
    <source>
        <dbReference type="EMBL" id="GAA5045286.1"/>
    </source>
</evidence>
<reference evidence="3" key="1">
    <citation type="journal article" date="2019" name="Int. J. Syst. Evol. Microbiol.">
        <title>The Global Catalogue of Microorganisms (GCM) 10K type strain sequencing project: providing services to taxonomists for standard genome sequencing and annotation.</title>
        <authorList>
            <consortium name="The Broad Institute Genomics Platform"/>
            <consortium name="The Broad Institute Genome Sequencing Center for Infectious Disease"/>
            <person name="Wu L."/>
            <person name="Ma J."/>
        </authorList>
    </citation>
    <scope>NUCLEOTIDE SEQUENCE [LARGE SCALE GENOMIC DNA]</scope>
    <source>
        <strain evidence="3">JCM 18298</strain>
    </source>
</reference>
<sequence>MNATATWSEFLRDPNRIIDDMERNGDITLLRRSAPSVRLSDEAAAAATEETLSALTLLIAAVMDDEVLDRLVERLALPFPWIELLPQADRTEFIADFLAHARGDLAIGRVSALSTTLAAWRDTAAAYADSRLGLGTTDLTYLDKPVPVERPEPEVAEPPGTTSG</sequence>
<comment type="caution">
    <text evidence="2">The sequence shown here is derived from an EMBL/GenBank/DDBJ whole genome shotgun (WGS) entry which is preliminary data.</text>
</comment>
<proteinExistence type="predicted"/>
<evidence type="ECO:0000256" key="1">
    <source>
        <dbReference type="SAM" id="MobiDB-lite"/>
    </source>
</evidence>
<dbReference type="RefSeq" id="WP_345493756.1">
    <property type="nucleotide sequence ID" value="NZ_BAABJM010000001.1"/>
</dbReference>
<gene>
    <name evidence="2" type="ORF">GCM10023318_09320</name>
</gene>
<feature type="region of interest" description="Disordered" evidence="1">
    <location>
        <begin position="144"/>
        <end position="164"/>
    </location>
</feature>